<dbReference type="SMART" id="SM00382">
    <property type="entry name" value="AAA"/>
    <property type="match status" value="1"/>
</dbReference>
<dbReference type="SUPFAM" id="SSF46894">
    <property type="entry name" value="C-terminal effector domain of the bipartite response regulators"/>
    <property type="match status" value="1"/>
</dbReference>
<keyword evidence="2" id="KW-0238">DNA-binding</keyword>
<evidence type="ECO:0000256" key="1">
    <source>
        <dbReference type="ARBA" id="ARBA00023015"/>
    </source>
</evidence>
<dbReference type="SMART" id="SM00421">
    <property type="entry name" value="HTH_LUXR"/>
    <property type="match status" value="1"/>
</dbReference>
<dbReference type="CDD" id="cd06170">
    <property type="entry name" value="LuxR_C_like"/>
    <property type="match status" value="1"/>
</dbReference>
<name>A0A918P3D9_9ACTN</name>
<dbReference type="PANTHER" id="PTHR44688:SF16">
    <property type="entry name" value="DNA-BINDING TRANSCRIPTIONAL ACTIVATOR DEVR_DOSR"/>
    <property type="match status" value="1"/>
</dbReference>
<dbReference type="SUPFAM" id="SSF52540">
    <property type="entry name" value="P-loop containing nucleoside triphosphate hydrolases"/>
    <property type="match status" value="1"/>
</dbReference>
<proteinExistence type="predicted"/>
<accession>A0A918P3D9</accession>
<dbReference type="PROSITE" id="PS50043">
    <property type="entry name" value="HTH_LUXR_2"/>
    <property type="match status" value="1"/>
</dbReference>
<dbReference type="InterPro" id="IPR036388">
    <property type="entry name" value="WH-like_DNA-bd_sf"/>
</dbReference>
<dbReference type="InterPro" id="IPR003593">
    <property type="entry name" value="AAA+_ATPase"/>
</dbReference>
<comment type="caution">
    <text evidence="5">The sequence shown here is derived from an EMBL/GenBank/DDBJ whole genome shotgun (WGS) entry which is preliminary data.</text>
</comment>
<dbReference type="GO" id="GO:0003677">
    <property type="term" value="F:DNA binding"/>
    <property type="evidence" value="ECO:0007669"/>
    <property type="project" value="UniProtKB-KW"/>
</dbReference>
<dbReference type="PANTHER" id="PTHR44688">
    <property type="entry name" value="DNA-BINDING TRANSCRIPTIONAL ACTIVATOR DEVR_DOSR"/>
    <property type="match status" value="1"/>
</dbReference>
<evidence type="ECO:0000256" key="3">
    <source>
        <dbReference type="ARBA" id="ARBA00023163"/>
    </source>
</evidence>
<dbReference type="SUPFAM" id="SSF48452">
    <property type="entry name" value="TPR-like"/>
    <property type="match status" value="1"/>
</dbReference>
<dbReference type="InterPro" id="IPR041664">
    <property type="entry name" value="AAA_16"/>
</dbReference>
<dbReference type="Gene3D" id="1.25.40.10">
    <property type="entry name" value="Tetratricopeptide repeat domain"/>
    <property type="match status" value="1"/>
</dbReference>
<evidence type="ECO:0000256" key="2">
    <source>
        <dbReference type="ARBA" id="ARBA00023125"/>
    </source>
</evidence>
<dbReference type="EMBL" id="BMVU01000110">
    <property type="protein sequence ID" value="GGY16648.1"/>
    <property type="molecule type" value="Genomic_DNA"/>
</dbReference>
<dbReference type="Pfam" id="PF13191">
    <property type="entry name" value="AAA_16"/>
    <property type="match status" value="1"/>
</dbReference>
<dbReference type="GO" id="GO:0006355">
    <property type="term" value="P:regulation of DNA-templated transcription"/>
    <property type="evidence" value="ECO:0007669"/>
    <property type="project" value="InterPro"/>
</dbReference>
<dbReference type="InterPro" id="IPR027417">
    <property type="entry name" value="P-loop_NTPase"/>
</dbReference>
<dbReference type="Gene3D" id="1.10.10.10">
    <property type="entry name" value="Winged helix-like DNA-binding domain superfamily/Winged helix DNA-binding domain"/>
    <property type="match status" value="1"/>
</dbReference>
<dbReference type="PRINTS" id="PR00038">
    <property type="entry name" value="HTHLUXR"/>
</dbReference>
<sequence>MHLVERGAQLAELSARLNTGSANSGDFIVISGPTGCGKSALLTASAELLRGRNIRILSVGRATETGSPSVDVVSAVRELLTALTSDTQRGDVAALARRLADLARPEEPILLMVDDAHLIDSDSNKLLRELALLIETAPINIVLSGSRRITSHQDSWVPSSLLRLRKRKRKVVVEPLTRAGVTDLVQRRLGVRSAVPSLIDELVAVTGGNPALAHAVLDDVVGAGASGGPMFGSAFTQAVLSWLHAPACTQLVEAAQAISVLGTSCNWERLDRMVGTEPQRLRHIVDGLKASGVLSSELTLHQHIRDVLLKSMDSASLSRLQSRAAEVLYDDGAPAEEVARQLLANGSAPQPWAVAVLREAADQAIQSDRYQDAVSFLQRASRWCADDMTRLEVNAGLTEVGWWSTPAMDSRQLRSLLDSARKGCLPDRWTARLARRLAWMGRVDDADEILHLSLGAPHKELDARIEIAISDAWLAHLFPGTTRALPRTDHELPPEMFAGQYPWLSSAQELPRLLTAERREALQLRAEEILQQCRPSRSNLEAVQVALFSLLAAELQGSAKLWLTKLTVESEGENIPPQWRSTLHAAQAVVSWWQGDLTEAVDSAERALELLGAQQSEALTGLPRGVLLMAMTEQGRHEEVSDELLQPMPFPFTRSPYGLVYLRARGRHHLATGSLQAALADFRSCRDILGSWDMELPGLIPWRLDMSQTLLSIGEHKEARRLAEQHLSLYPDASSRSRGTALRLLAMASSPSRRAAALREAVTVLDRSGDSLELVRALGALSHTYQQTGQLAYGRRTWGRAEKIAQRRGALWALTDITTAVPPNRVSPEPLLQHAECPDLSTAERKVAELAVQGYTNREIAEALYITISTVEQHLTHIYRKLGIRGRSELGNLSVAS</sequence>
<keyword evidence="6" id="KW-1185">Reference proteome</keyword>
<reference evidence="5" key="2">
    <citation type="submission" date="2020-09" db="EMBL/GenBank/DDBJ databases">
        <authorList>
            <person name="Sun Q."/>
            <person name="Ohkuma M."/>
        </authorList>
    </citation>
    <scope>NUCLEOTIDE SEQUENCE</scope>
    <source>
        <strain evidence="5">JCM 4790</strain>
    </source>
</reference>
<dbReference type="RefSeq" id="WP_190195193.1">
    <property type="nucleotide sequence ID" value="NZ_BMVU01000110.1"/>
</dbReference>
<evidence type="ECO:0000259" key="4">
    <source>
        <dbReference type="PROSITE" id="PS50043"/>
    </source>
</evidence>
<dbReference type="Proteomes" id="UP000619244">
    <property type="component" value="Unassembled WGS sequence"/>
</dbReference>
<dbReference type="Pfam" id="PF00196">
    <property type="entry name" value="GerE"/>
    <property type="match status" value="1"/>
</dbReference>
<dbReference type="InterPro" id="IPR011990">
    <property type="entry name" value="TPR-like_helical_dom_sf"/>
</dbReference>
<dbReference type="PROSITE" id="PS00622">
    <property type="entry name" value="HTH_LUXR_1"/>
    <property type="match status" value="1"/>
</dbReference>
<protein>
    <submittedName>
        <fullName evidence="5">LuxR family transcriptional regulator</fullName>
    </submittedName>
</protein>
<feature type="domain" description="HTH luxR-type" evidence="4">
    <location>
        <begin position="833"/>
        <end position="897"/>
    </location>
</feature>
<dbReference type="InterPro" id="IPR000792">
    <property type="entry name" value="Tscrpt_reg_LuxR_C"/>
</dbReference>
<gene>
    <name evidence="5" type="ORF">GCM10010358_80360</name>
</gene>
<keyword evidence="1" id="KW-0805">Transcription regulation</keyword>
<dbReference type="InterPro" id="IPR016032">
    <property type="entry name" value="Sig_transdc_resp-reg_C-effctor"/>
</dbReference>
<dbReference type="Gene3D" id="3.40.50.300">
    <property type="entry name" value="P-loop containing nucleotide triphosphate hydrolases"/>
    <property type="match status" value="1"/>
</dbReference>
<evidence type="ECO:0000313" key="5">
    <source>
        <dbReference type="EMBL" id="GGY16648.1"/>
    </source>
</evidence>
<reference evidence="5" key="1">
    <citation type="journal article" date="2014" name="Int. J. Syst. Evol. Microbiol.">
        <title>Complete genome sequence of Corynebacterium casei LMG S-19264T (=DSM 44701T), isolated from a smear-ripened cheese.</title>
        <authorList>
            <consortium name="US DOE Joint Genome Institute (JGI-PGF)"/>
            <person name="Walter F."/>
            <person name="Albersmeier A."/>
            <person name="Kalinowski J."/>
            <person name="Ruckert C."/>
        </authorList>
    </citation>
    <scope>NUCLEOTIDE SEQUENCE</scope>
    <source>
        <strain evidence="5">JCM 4790</strain>
    </source>
</reference>
<keyword evidence="3" id="KW-0804">Transcription</keyword>
<organism evidence="5 6">
    <name type="scientific">Streptomyces minutiscleroticus</name>
    <dbReference type="NCBI Taxonomy" id="68238"/>
    <lineage>
        <taxon>Bacteria</taxon>
        <taxon>Bacillati</taxon>
        <taxon>Actinomycetota</taxon>
        <taxon>Actinomycetes</taxon>
        <taxon>Kitasatosporales</taxon>
        <taxon>Streptomycetaceae</taxon>
        <taxon>Streptomyces</taxon>
    </lineage>
</organism>
<evidence type="ECO:0000313" key="6">
    <source>
        <dbReference type="Proteomes" id="UP000619244"/>
    </source>
</evidence>
<dbReference type="AlphaFoldDB" id="A0A918P3D9"/>